<name>C5BVN6_BEUC1</name>
<dbReference type="SUPFAM" id="SSF53720">
    <property type="entry name" value="ALDH-like"/>
    <property type="match status" value="1"/>
</dbReference>
<accession>C5BVN6</accession>
<protein>
    <submittedName>
        <fullName evidence="4">Aldehyde Dehydrogenase</fullName>
    </submittedName>
</protein>
<reference evidence="4 5" key="1">
    <citation type="journal article" date="2009" name="Stand. Genomic Sci.">
        <title>Complete genome sequence of Beutenbergia cavernae type strain (HKI 0122).</title>
        <authorList>
            <person name="Land M."/>
            <person name="Pukall R."/>
            <person name="Abt B."/>
            <person name="Goker M."/>
            <person name="Rohde M."/>
            <person name="Glavina Del Rio T."/>
            <person name="Tice H."/>
            <person name="Copeland A."/>
            <person name="Cheng J.F."/>
            <person name="Lucas S."/>
            <person name="Chen F."/>
            <person name="Nolan M."/>
            <person name="Bruce D."/>
            <person name="Goodwin L."/>
            <person name="Pitluck S."/>
            <person name="Ivanova N."/>
            <person name="Mavromatis K."/>
            <person name="Ovchinnikova G."/>
            <person name="Pati A."/>
            <person name="Chen A."/>
            <person name="Palaniappan K."/>
            <person name="Hauser L."/>
            <person name="Chang Y.J."/>
            <person name="Jefferies C.C."/>
            <person name="Saunders E."/>
            <person name="Brettin T."/>
            <person name="Detter J.C."/>
            <person name="Han C."/>
            <person name="Chain P."/>
            <person name="Bristow J."/>
            <person name="Eisen J.A."/>
            <person name="Markowitz V."/>
            <person name="Hugenholtz P."/>
            <person name="Kyrpides N.C."/>
            <person name="Klenk H.P."/>
            <person name="Lapidus A."/>
        </authorList>
    </citation>
    <scope>NUCLEOTIDE SEQUENCE [LARGE SCALE GENOMIC DNA]</scope>
    <source>
        <strain evidence="5">ATCC BAA-8 / DSM 12333 / NBRC 16432</strain>
    </source>
</reference>
<keyword evidence="1" id="KW-0560">Oxidoreductase</keyword>
<dbReference type="PANTHER" id="PTHR11699">
    <property type="entry name" value="ALDEHYDE DEHYDROGENASE-RELATED"/>
    <property type="match status" value="1"/>
</dbReference>
<dbReference type="Pfam" id="PF00171">
    <property type="entry name" value="Aldedh"/>
    <property type="match status" value="1"/>
</dbReference>
<proteinExistence type="predicted"/>
<dbReference type="GO" id="GO:0016491">
    <property type="term" value="F:oxidoreductase activity"/>
    <property type="evidence" value="ECO:0007669"/>
    <property type="project" value="UniProtKB-KW"/>
</dbReference>
<evidence type="ECO:0000313" key="5">
    <source>
        <dbReference type="Proteomes" id="UP000007962"/>
    </source>
</evidence>
<dbReference type="HOGENOM" id="CLU_926794_0_0_11"/>
<dbReference type="KEGG" id="bcv:Bcav_0211"/>
<dbReference type="Gene3D" id="3.40.605.10">
    <property type="entry name" value="Aldehyde Dehydrogenase, Chain A, domain 1"/>
    <property type="match status" value="1"/>
</dbReference>
<dbReference type="InterPro" id="IPR016161">
    <property type="entry name" value="Ald_DH/histidinol_DH"/>
</dbReference>
<dbReference type="eggNOG" id="COG1012">
    <property type="taxonomic scope" value="Bacteria"/>
</dbReference>
<feature type="domain" description="Aldehyde dehydrogenase" evidence="3">
    <location>
        <begin position="63"/>
        <end position="273"/>
    </location>
</feature>
<evidence type="ECO:0000256" key="2">
    <source>
        <dbReference type="SAM" id="MobiDB-lite"/>
    </source>
</evidence>
<dbReference type="InterPro" id="IPR015590">
    <property type="entry name" value="Aldehyde_DH_dom"/>
</dbReference>
<organism evidence="4 5">
    <name type="scientific">Beutenbergia cavernae (strain ATCC BAA-8 / DSM 12333 / CCUG 43141 / JCM 11478 / NBRC 16432 / NCIMB 13614 / HKI 0122)</name>
    <dbReference type="NCBI Taxonomy" id="471853"/>
    <lineage>
        <taxon>Bacteria</taxon>
        <taxon>Bacillati</taxon>
        <taxon>Actinomycetota</taxon>
        <taxon>Actinomycetes</taxon>
        <taxon>Micrococcales</taxon>
        <taxon>Beutenbergiaceae</taxon>
        <taxon>Beutenbergia</taxon>
    </lineage>
</organism>
<dbReference type="InterPro" id="IPR016162">
    <property type="entry name" value="Ald_DH_N"/>
</dbReference>
<dbReference type="EMBL" id="CP001618">
    <property type="protein sequence ID" value="ACQ78476.1"/>
    <property type="molecule type" value="Genomic_DNA"/>
</dbReference>
<feature type="compositionally biased region" description="Low complexity" evidence="2">
    <location>
        <begin position="10"/>
        <end position="30"/>
    </location>
</feature>
<dbReference type="AlphaFoldDB" id="C5BVN6"/>
<feature type="region of interest" description="Disordered" evidence="2">
    <location>
        <begin position="1"/>
        <end position="37"/>
    </location>
</feature>
<evidence type="ECO:0000313" key="4">
    <source>
        <dbReference type="EMBL" id="ACQ78476.1"/>
    </source>
</evidence>
<dbReference type="Proteomes" id="UP000007962">
    <property type="component" value="Chromosome"/>
</dbReference>
<evidence type="ECO:0000259" key="3">
    <source>
        <dbReference type="Pfam" id="PF00171"/>
    </source>
</evidence>
<gene>
    <name evidence="4" type="ordered locus">Bcav_0211</name>
</gene>
<dbReference type="STRING" id="471853.Bcav_0211"/>
<evidence type="ECO:0000256" key="1">
    <source>
        <dbReference type="ARBA" id="ARBA00023002"/>
    </source>
</evidence>
<sequence>MSEARRRGAADGSAETAAARATRRPSTTASVRQAAESPRLDVRKTYKLYVGGKFPRSESGRSYEVTDSRGRFLANAALASRKDARDAVVAARKAVPGWSAATAYNRGQVLYRVAEVLEGRRAQFVDEVAAGEALTRARAERVVGEAIDRWVWYAGWSDKLAQVVGGTNPVAGPYFDFSVPEPTGVVAVLAPQRSSLLGLVSVIAPVILSGNTCVVVASSARPLPAVTLGEVLATSDVPGGVVNLLTGRVAEVAPWLASHMDVNAIDLTGLAGVAADEDAARAAGFGSVADASAAAVELERAAAENLKRVTRPPSTEPDWTGEPGLDRMTAVLETKTVWHPIGI</sequence>
<keyword evidence="5" id="KW-1185">Reference proteome</keyword>